<gene>
    <name evidence="4" type="ORF">GCK72_005675</name>
</gene>
<dbReference type="InterPro" id="IPR020849">
    <property type="entry name" value="Small_GTPase_Ras-type"/>
</dbReference>
<sequence>MDELVFFRGMAPDPNTFDRVFKFVILGGKSVGKKTLLRSFCTEGDDESIWTSLTVDDEKVLIEATVTQKWEEGMSKENDAIALVFSTTDVYSFEYTLELYNEIQKTTEKIPLVFIENKMDIVEESQMEKTLVEGELRKKHKRLYRVSAMKEFNVMHPFAYLIEKLTRQKKDVNANERKQSSSVTSSTATPPSSTEAWGEPSPSESNSTTLPLNKKDKCILM</sequence>
<dbReference type="GeneID" id="9821936"/>
<feature type="compositionally biased region" description="Low complexity" evidence="3">
    <location>
        <begin position="180"/>
        <end position="194"/>
    </location>
</feature>
<dbReference type="Pfam" id="PF00071">
    <property type="entry name" value="Ras"/>
    <property type="match status" value="1"/>
</dbReference>
<dbReference type="CTD" id="9821936"/>
<proteinExistence type="predicted"/>
<dbReference type="InterPro" id="IPR001806">
    <property type="entry name" value="Small_GTPase"/>
</dbReference>
<organism evidence="4 5">
    <name type="scientific">Caenorhabditis remanei</name>
    <name type="common">Caenorhabditis vulgaris</name>
    <dbReference type="NCBI Taxonomy" id="31234"/>
    <lineage>
        <taxon>Eukaryota</taxon>
        <taxon>Metazoa</taxon>
        <taxon>Ecdysozoa</taxon>
        <taxon>Nematoda</taxon>
        <taxon>Chromadorea</taxon>
        <taxon>Rhabditida</taxon>
        <taxon>Rhabditina</taxon>
        <taxon>Rhabditomorpha</taxon>
        <taxon>Rhabditoidea</taxon>
        <taxon>Rhabditidae</taxon>
        <taxon>Peloderinae</taxon>
        <taxon>Caenorhabditis</taxon>
    </lineage>
</organism>
<evidence type="ECO:0000256" key="1">
    <source>
        <dbReference type="ARBA" id="ARBA00022741"/>
    </source>
</evidence>
<reference evidence="4 5" key="1">
    <citation type="submission" date="2019-12" db="EMBL/GenBank/DDBJ databases">
        <title>Chromosome-level assembly of the Caenorhabditis remanei genome.</title>
        <authorList>
            <person name="Teterina A.A."/>
            <person name="Willis J.H."/>
            <person name="Phillips P.C."/>
        </authorList>
    </citation>
    <scope>NUCLEOTIDE SEQUENCE [LARGE SCALE GENOMIC DNA]</scope>
    <source>
        <strain evidence="4 5">PX506</strain>
        <tissue evidence="4">Whole organism</tissue>
    </source>
</reference>
<dbReference type="GO" id="GO:0016020">
    <property type="term" value="C:membrane"/>
    <property type="evidence" value="ECO:0007669"/>
    <property type="project" value="InterPro"/>
</dbReference>
<dbReference type="SUPFAM" id="SSF52540">
    <property type="entry name" value="P-loop containing nucleoside triphosphate hydrolases"/>
    <property type="match status" value="1"/>
</dbReference>
<dbReference type="SMART" id="SM00173">
    <property type="entry name" value="RAS"/>
    <property type="match status" value="1"/>
</dbReference>
<dbReference type="RefSeq" id="XP_003117162.2">
    <property type="nucleotide sequence ID" value="XM_003117114.2"/>
</dbReference>
<name>A0A6A5HI86_CAERE</name>
<dbReference type="SMART" id="SM00175">
    <property type="entry name" value="RAB"/>
    <property type="match status" value="1"/>
</dbReference>
<dbReference type="InterPro" id="IPR027417">
    <property type="entry name" value="P-loop_NTPase"/>
</dbReference>
<dbReference type="Gene3D" id="3.40.50.300">
    <property type="entry name" value="P-loop containing nucleotide triphosphate hydrolases"/>
    <property type="match status" value="1"/>
</dbReference>
<dbReference type="Proteomes" id="UP000483820">
    <property type="component" value="Chromosome II"/>
</dbReference>
<dbReference type="GO" id="GO:0007165">
    <property type="term" value="P:signal transduction"/>
    <property type="evidence" value="ECO:0007669"/>
    <property type="project" value="InterPro"/>
</dbReference>
<dbReference type="AlphaFoldDB" id="A0A6A5HI86"/>
<evidence type="ECO:0000313" key="5">
    <source>
        <dbReference type="Proteomes" id="UP000483820"/>
    </source>
</evidence>
<keyword evidence="2" id="KW-0342">GTP-binding</keyword>
<dbReference type="PRINTS" id="PR00449">
    <property type="entry name" value="RASTRNSFRMNG"/>
</dbReference>
<dbReference type="GO" id="GO:0005525">
    <property type="term" value="F:GTP binding"/>
    <property type="evidence" value="ECO:0007669"/>
    <property type="project" value="UniProtKB-KW"/>
</dbReference>
<evidence type="ECO:0000256" key="3">
    <source>
        <dbReference type="SAM" id="MobiDB-lite"/>
    </source>
</evidence>
<dbReference type="GO" id="GO:0003924">
    <property type="term" value="F:GTPase activity"/>
    <property type="evidence" value="ECO:0007669"/>
    <property type="project" value="InterPro"/>
</dbReference>
<dbReference type="KEGG" id="crq:GCK72_005675"/>
<accession>A0A6A5HI86</accession>
<feature type="region of interest" description="Disordered" evidence="3">
    <location>
        <begin position="171"/>
        <end position="221"/>
    </location>
</feature>
<dbReference type="PANTHER" id="PTHR24070">
    <property type="entry name" value="RAS, DI-RAS, AND RHEB FAMILY MEMBERS OF SMALL GTPASE SUPERFAMILY"/>
    <property type="match status" value="1"/>
</dbReference>
<keyword evidence="1" id="KW-0547">Nucleotide-binding</keyword>
<evidence type="ECO:0000313" key="4">
    <source>
        <dbReference type="EMBL" id="KAF1765722.1"/>
    </source>
</evidence>
<comment type="caution">
    <text evidence="4">The sequence shown here is derived from an EMBL/GenBank/DDBJ whole genome shotgun (WGS) entry which is preliminary data.</text>
</comment>
<dbReference type="EMBL" id="WUAV01000002">
    <property type="protein sequence ID" value="KAF1765722.1"/>
    <property type="molecule type" value="Genomic_DNA"/>
</dbReference>
<protein>
    <submittedName>
        <fullName evidence="4">Uncharacterized protein</fullName>
    </submittedName>
</protein>
<evidence type="ECO:0000256" key="2">
    <source>
        <dbReference type="ARBA" id="ARBA00023134"/>
    </source>
</evidence>
<feature type="compositionally biased region" description="Polar residues" evidence="3">
    <location>
        <begin position="202"/>
        <end position="211"/>
    </location>
</feature>